<dbReference type="InterPro" id="IPR017441">
    <property type="entry name" value="Protein_kinase_ATP_BS"/>
</dbReference>
<feature type="domain" description="SH2" evidence="7">
    <location>
        <begin position="1"/>
        <end position="83"/>
    </location>
</feature>
<protein>
    <submittedName>
        <fullName evidence="9">SH2 domain-containing protein</fullName>
    </submittedName>
</protein>
<evidence type="ECO:0000256" key="5">
    <source>
        <dbReference type="PROSITE-ProRule" id="PRU00191"/>
    </source>
</evidence>
<dbReference type="PROSITE" id="PS00107">
    <property type="entry name" value="PROTEIN_KINASE_ATP"/>
    <property type="match status" value="1"/>
</dbReference>
<evidence type="ECO:0000256" key="1">
    <source>
        <dbReference type="ARBA" id="ARBA00022679"/>
    </source>
</evidence>
<dbReference type="WBParaSite" id="jg9364">
    <property type="protein sequence ID" value="jg9364"/>
    <property type="gene ID" value="jg9364"/>
</dbReference>
<feature type="binding site" evidence="6">
    <location>
        <position position="128"/>
    </location>
    <ligand>
        <name>ATP</name>
        <dbReference type="ChEBI" id="CHEBI:30616"/>
    </ligand>
</feature>
<dbReference type="InterPro" id="IPR050198">
    <property type="entry name" value="Non-receptor_tyrosine_kinases"/>
</dbReference>
<evidence type="ECO:0000313" key="8">
    <source>
        <dbReference type="Proteomes" id="UP000887574"/>
    </source>
</evidence>
<dbReference type="Pfam" id="PF00017">
    <property type="entry name" value="SH2"/>
    <property type="match status" value="1"/>
</dbReference>
<evidence type="ECO:0000256" key="3">
    <source>
        <dbReference type="ARBA" id="ARBA00022777"/>
    </source>
</evidence>
<dbReference type="AlphaFoldDB" id="A0A915EQK4"/>
<dbReference type="SUPFAM" id="SSF55550">
    <property type="entry name" value="SH2 domain"/>
    <property type="match status" value="1"/>
</dbReference>
<keyword evidence="4 6" id="KW-0067">ATP-binding</keyword>
<proteinExistence type="predicted"/>
<organism evidence="8 9">
    <name type="scientific">Ditylenchus dipsaci</name>
    <dbReference type="NCBI Taxonomy" id="166011"/>
    <lineage>
        <taxon>Eukaryota</taxon>
        <taxon>Metazoa</taxon>
        <taxon>Ecdysozoa</taxon>
        <taxon>Nematoda</taxon>
        <taxon>Chromadorea</taxon>
        <taxon>Rhabditida</taxon>
        <taxon>Tylenchina</taxon>
        <taxon>Tylenchomorpha</taxon>
        <taxon>Sphaerularioidea</taxon>
        <taxon>Anguinidae</taxon>
        <taxon>Anguininae</taxon>
        <taxon>Ditylenchus</taxon>
    </lineage>
</organism>
<keyword evidence="2 6" id="KW-0547">Nucleotide-binding</keyword>
<dbReference type="Gene3D" id="3.30.200.20">
    <property type="entry name" value="Phosphorylase Kinase, domain 1"/>
    <property type="match status" value="1"/>
</dbReference>
<dbReference type="PROSITE" id="PS50001">
    <property type="entry name" value="SH2"/>
    <property type="match status" value="1"/>
</dbReference>
<keyword evidence="3" id="KW-0418">Kinase</keyword>
<evidence type="ECO:0000259" key="7">
    <source>
        <dbReference type="PROSITE" id="PS50001"/>
    </source>
</evidence>
<dbReference type="InterPro" id="IPR036860">
    <property type="entry name" value="SH2_dom_sf"/>
</dbReference>
<evidence type="ECO:0000313" key="9">
    <source>
        <dbReference type="WBParaSite" id="jg9364"/>
    </source>
</evidence>
<reference evidence="9" key="1">
    <citation type="submission" date="2022-11" db="UniProtKB">
        <authorList>
            <consortium name="WormBaseParasite"/>
        </authorList>
    </citation>
    <scope>IDENTIFICATION</scope>
</reference>
<dbReference type="InterPro" id="IPR000980">
    <property type="entry name" value="SH2"/>
</dbReference>
<dbReference type="PANTHER" id="PTHR24418">
    <property type="entry name" value="TYROSINE-PROTEIN KINASE"/>
    <property type="match status" value="1"/>
</dbReference>
<dbReference type="InterPro" id="IPR001245">
    <property type="entry name" value="Ser-Thr/Tyr_kinase_cat_dom"/>
</dbReference>
<dbReference type="Proteomes" id="UP000887574">
    <property type="component" value="Unplaced"/>
</dbReference>
<keyword evidence="1" id="KW-0808">Transferase</keyword>
<sequence length="255" mass="28618">MLHKDGEFLVRNTELVQGTAVRQMCLSVKALGTVRHFPLQANEAGLYTIDGQPQFPTMLGLINHYYTTRTPFTKNKVKLLSPVVRHDWELLHHQVQLRRKIGEGAFGAVFAGLLSIKPTDKPRPVAVKTCQVNMSGRSDVMSKLLMLFQTLSGMKKTYGKSLDSGVVALLKAAHSLNLNHRVSALQVSCAVMLVDNAIDILKTPPDDGLGLRREKLETDVKKEFRLFIKEKIAESLRQCWTRTSFFPICSRRSSD</sequence>
<evidence type="ECO:0000256" key="2">
    <source>
        <dbReference type="ARBA" id="ARBA00022741"/>
    </source>
</evidence>
<dbReference type="GO" id="GO:0004672">
    <property type="term" value="F:protein kinase activity"/>
    <property type="evidence" value="ECO:0007669"/>
    <property type="project" value="InterPro"/>
</dbReference>
<dbReference type="Gene3D" id="3.30.505.10">
    <property type="entry name" value="SH2 domain"/>
    <property type="match status" value="1"/>
</dbReference>
<name>A0A915EQK4_9BILA</name>
<keyword evidence="5" id="KW-0727">SH2 domain</keyword>
<keyword evidence="8" id="KW-1185">Reference proteome</keyword>
<evidence type="ECO:0000256" key="6">
    <source>
        <dbReference type="PROSITE-ProRule" id="PRU10141"/>
    </source>
</evidence>
<dbReference type="GO" id="GO:0005524">
    <property type="term" value="F:ATP binding"/>
    <property type="evidence" value="ECO:0007669"/>
    <property type="project" value="UniProtKB-UniRule"/>
</dbReference>
<accession>A0A915EQK4</accession>
<dbReference type="Pfam" id="PF07714">
    <property type="entry name" value="PK_Tyr_Ser-Thr"/>
    <property type="match status" value="1"/>
</dbReference>
<evidence type="ECO:0000256" key="4">
    <source>
        <dbReference type="ARBA" id="ARBA00022840"/>
    </source>
</evidence>